<keyword evidence="2" id="KW-1185">Reference proteome</keyword>
<evidence type="ECO:0000313" key="2">
    <source>
        <dbReference type="Proteomes" id="UP000036367"/>
    </source>
</evidence>
<organism evidence="1 2">
    <name type="scientific">Rhodopirellula islandica</name>
    <dbReference type="NCBI Taxonomy" id="595434"/>
    <lineage>
        <taxon>Bacteria</taxon>
        <taxon>Pseudomonadati</taxon>
        <taxon>Planctomycetota</taxon>
        <taxon>Planctomycetia</taxon>
        <taxon>Pirellulales</taxon>
        <taxon>Pirellulaceae</taxon>
        <taxon>Rhodopirellula</taxon>
    </lineage>
</organism>
<comment type="caution">
    <text evidence="1">The sequence shown here is derived from an EMBL/GenBank/DDBJ whole genome shotgun (WGS) entry which is preliminary data.</text>
</comment>
<accession>A0A0J1B762</accession>
<sequence length="45" mass="5083">MTQSVQQEAKSLTWAVTLSGDPPHWLRIHHSQEVVQFLNAVLAMP</sequence>
<dbReference type="EMBL" id="LECT01000044">
    <property type="protein sequence ID" value="KLU02660.1"/>
    <property type="molecule type" value="Genomic_DNA"/>
</dbReference>
<dbReference type="AlphaFoldDB" id="A0A0J1B762"/>
<name>A0A0J1B762_RHOIS</name>
<dbReference type="STRING" id="595434.RISK_005726"/>
<proteinExistence type="predicted"/>
<protein>
    <submittedName>
        <fullName evidence="1">Uncharacterized protein</fullName>
    </submittedName>
</protein>
<gene>
    <name evidence="1" type="ORF">RISK_005726</name>
</gene>
<evidence type="ECO:0000313" key="1">
    <source>
        <dbReference type="EMBL" id="KLU02660.1"/>
    </source>
</evidence>
<reference evidence="1" key="1">
    <citation type="submission" date="2015-05" db="EMBL/GenBank/DDBJ databases">
        <title>Permanent draft genome of Rhodopirellula islandicus K833.</title>
        <authorList>
            <person name="Kizina J."/>
            <person name="Richter M."/>
            <person name="Glockner F.O."/>
            <person name="Harder J."/>
        </authorList>
    </citation>
    <scope>NUCLEOTIDE SEQUENCE [LARGE SCALE GENOMIC DNA]</scope>
    <source>
        <strain evidence="1">K833</strain>
    </source>
</reference>
<dbReference type="Proteomes" id="UP000036367">
    <property type="component" value="Unassembled WGS sequence"/>
</dbReference>
<dbReference type="PATRIC" id="fig|595434.4.peg.5437"/>